<evidence type="ECO:0000313" key="3">
    <source>
        <dbReference type="EMBL" id="PWK21420.1"/>
    </source>
</evidence>
<dbReference type="AlphaFoldDB" id="A0A316EEL5"/>
<feature type="domain" description="NAD-dependent epimerase/dehydratase" evidence="2">
    <location>
        <begin position="5"/>
        <end position="212"/>
    </location>
</feature>
<dbReference type="EMBL" id="QGGO01000024">
    <property type="protein sequence ID" value="PWK21420.1"/>
    <property type="molecule type" value="Genomic_DNA"/>
</dbReference>
<dbReference type="Proteomes" id="UP000245489">
    <property type="component" value="Unassembled WGS sequence"/>
</dbReference>
<name>A0A316EEL5_9BACT</name>
<dbReference type="SUPFAM" id="SSF51735">
    <property type="entry name" value="NAD(P)-binding Rossmann-fold domains"/>
    <property type="match status" value="1"/>
</dbReference>
<keyword evidence="4" id="KW-1185">Reference proteome</keyword>
<reference evidence="3 4" key="1">
    <citation type="submission" date="2018-05" db="EMBL/GenBank/DDBJ databases">
        <title>Genomic Encyclopedia of Archaeal and Bacterial Type Strains, Phase II (KMG-II): from individual species to whole genera.</title>
        <authorList>
            <person name="Goeker M."/>
        </authorList>
    </citation>
    <scope>NUCLEOTIDE SEQUENCE [LARGE SCALE GENOMIC DNA]</scope>
    <source>
        <strain evidence="3 4">DSM 22214</strain>
    </source>
</reference>
<evidence type="ECO:0000259" key="2">
    <source>
        <dbReference type="Pfam" id="PF01370"/>
    </source>
</evidence>
<accession>A0A316EEL5</accession>
<dbReference type="OrthoDB" id="1490291at2"/>
<dbReference type="RefSeq" id="WP_109744397.1">
    <property type="nucleotide sequence ID" value="NZ_QGGO01000024.1"/>
</dbReference>
<gene>
    <name evidence="3" type="ORF">LV89_03713</name>
</gene>
<dbReference type="InterPro" id="IPR001509">
    <property type="entry name" value="Epimerase_deHydtase"/>
</dbReference>
<dbReference type="PANTHER" id="PTHR43000">
    <property type="entry name" value="DTDP-D-GLUCOSE 4,6-DEHYDRATASE-RELATED"/>
    <property type="match status" value="1"/>
</dbReference>
<dbReference type="Pfam" id="PF01370">
    <property type="entry name" value="Epimerase"/>
    <property type="match status" value="1"/>
</dbReference>
<sequence length="303" mass="34437">MIKNIIVTGSSGFIGINLSKYFSKFYEFSLKTINKKQLIDLTSIEKKYNAHTFIHLIGKAHDLKCISNPQEYYEVNTELTKKVFDAFLDSDAKVFITLSSVKAVADTSEQILTEDFIPNPLTHYGKSKRLAEEYILANLPKDKRVYILRPCMVHGEGNKGNLTLLYNFVKKGIPYPLGAYDNKRSFLSVENLCFVIKELIERNDISSGIYHVADDDPVATKDLIKLISEVTNKKILIWEIPKFIINLIAKIGDYLPLPLNTERVMKMTENYVVSNQKIKSALGKNLPVSSEDGLRKTIESFNK</sequence>
<organism evidence="3 4">
    <name type="scientific">Arcicella aurantiaca</name>
    <dbReference type="NCBI Taxonomy" id="591202"/>
    <lineage>
        <taxon>Bacteria</taxon>
        <taxon>Pseudomonadati</taxon>
        <taxon>Bacteroidota</taxon>
        <taxon>Cytophagia</taxon>
        <taxon>Cytophagales</taxon>
        <taxon>Flectobacillaceae</taxon>
        <taxon>Arcicella</taxon>
    </lineage>
</organism>
<proteinExistence type="inferred from homology"/>
<evidence type="ECO:0000256" key="1">
    <source>
        <dbReference type="ARBA" id="ARBA00007637"/>
    </source>
</evidence>
<dbReference type="InterPro" id="IPR036291">
    <property type="entry name" value="NAD(P)-bd_dom_sf"/>
</dbReference>
<comment type="similarity">
    <text evidence="1">Belongs to the NAD(P)-dependent epimerase/dehydratase family.</text>
</comment>
<comment type="caution">
    <text evidence="3">The sequence shown here is derived from an EMBL/GenBank/DDBJ whole genome shotgun (WGS) entry which is preliminary data.</text>
</comment>
<protein>
    <submittedName>
        <fullName evidence="3">Nucleoside-diphosphate-sugar epimerase</fullName>
    </submittedName>
</protein>
<dbReference type="Gene3D" id="3.40.50.720">
    <property type="entry name" value="NAD(P)-binding Rossmann-like Domain"/>
    <property type="match status" value="1"/>
</dbReference>
<evidence type="ECO:0000313" key="4">
    <source>
        <dbReference type="Proteomes" id="UP000245489"/>
    </source>
</evidence>